<evidence type="ECO:0000313" key="9">
    <source>
        <dbReference type="EMBL" id="NHC15639.1"/>
    </source>
</evidence>
<evidence type="ECO:0000313" key="10">
    <source>
        <dbReference type="Proteomes" id="UP000800981"/>
    </source>
</evidence>
<keyword evidence="4 7" id="KW-0500">Molybdenum</keyword>
<comment type="similarity">
    <text evidence="3 7">Belongs to the MoeA family.</text>
</comment>
<comment type="function">
    <text evidence="1 7">Catalyzes the insertion of molybdate into adenylated molybdopterin with the concomitant release of AMP.</text>
</comment>
<dbReference type="Gene3D" id="3.90.105.10">
    <property type="entry name" value="Molybdopterin biosynthesis moea protein, domain 2"/>
    <property type="match status" value="1"/>
</dbReference>
<evidence type="ECO:0000256" key="7">
    <source>
        <dbReference type="RuleBase" id="RU365090"/>
    </source>
</evidence>
<comment type="pathway">
    <text evidence="2 7">Cofactor biosynthesis; molybdopterin biosynthesis.</text>
</comment>
<dbReference type="Proteomes" id="UP000800981">
    <property type="component" value="Unassembled WGS sequence"/>
</dbReference>
<keyword evidence="7" id="KW-0460">Magnesium</keyword>
<keyword evidence="10" id="KW-1185">Reference proteome</keyword>
<dbReference type="SUPFAM" id="SSF63882">
    <property type="entry name" value="MoeA N-terminal region -like"/>
    <property type="match status" value="1"/>
</dbReference>
<accession>A0ABX0H0T3</accession>
<dbReference type="SUPFAM" id="SSF53218">
    <property type="entry name" value="Molybdenum cofactor biosynthesis proteins"/>
    <property type="match status" value="1"/>
</dbReference>
<proteinExistence type="inferred from homology"/>
<dbReference type="Gene3D" id="3.40.980.10">
    <property type="entry name" value="MoaB/Mog-like domain"/>
    <property type="match status" value="1"/>
</dbReference>
<keyword evidence="5 7" id="KW-0501">Molybdenum cofactor biosynthesis</keyword>
<comment type="catalytic activity">
    <reaction evidence="6">
        <text>adenylyl-molybdopterin + molybdate = Mo-molybdopterin + AMP + H(+)</text>
        <dbReference type="Rhea" id="RHEA:35047"/>
        <dbReference type="ChEBI" id="CHEBI:15378"/>
        <dbReference type="ChEBI" id="CHEBI:36264"/>
        <dbReference type="ChEBI" id="CHEBI:62727"/>
        <dbReference type="ChEBI" id="CHEBI:71302"/>
        <dbReference type="ChEBI" id="CHEBI:456215"/>
        <dbReference type="EC" id="2.10.1.1"/>
    </reaction>
</comment>
<keyword evidence="7" id="KW-0479">Metal-binding</keyword>
<dbReference type="CDD" id="cd00887">
    <property type="entry name" value="MoeA"/>
    <property type="match status" value="1"/>
</dbReference>
<dbReference type="NCBIfam" id="NF045515">
    <property type="entry name" value="Glp_gephyrin"/>
    <property type="match status" value="1"/>
</dbReference>
<dbReference type="Gene3D" id="2.40.340.10">
    <property type="entry name" value="MoeA, C-terminal, domain IV"/>
    <property type="match status" value="1"/>
</dbReference>
<dbReference type="InterPro" id="IPR036688">
    <property type="entry name" value="MoeA_C_domain_IV_sf"/>
</dbReference>
<dbReference type="Pfam" id="PF03453">
    <property type="entry name" value="MoeA_N"/>
    <property type="match status" value="1"/>
</dbReference>
<dbReference type="PANTHER" id="PTHR10192:SF5">
    <property type="entry name" value="GEPHYRIN"/>
    <property type="match status" value="1"/>
</dbReference>
<dbReference type="Pfam" id="PF00994">
    <property type="entry name" value="MoCF_biosynth"/>
    <property type="match status" value="1"/>
</dbReference>
<comment type="caution">
    <text evidence="9">The sequence shown here is derived from an EMBL/GenBank/DDBJ whole genome shotgun (WGS) entry which is preliminary data.</text>
</comment>
<feature type="domain" description="MoaB/Mog" evidence="8">
    <location>
        <begin position="179"/>
        <end position="318"/>
    </location>
</feature>
<dbReference type="Gene3D" id="2.170.190.11">
    <property type="entry name" value="Molybdopterin biosynthesis moea protein, domain 3"/>
    <property type="match status" value="1"/>
</dbReference>
<protein>
    <recommendedName>
        <fullName evidence="7">Molybdopterin molybdenumtransferase</fullName>
        <ecNumber evidence="7">2.10.1.1</ecNumber>
    </recommendedName>
</protein>
<evidence type="ECO:0000256" key="5">
    <source>
        <dbReference type="ARBA" id="ARBA00023150"/>
    </source>
</evidence>
<dbReference type="RefSeq" id="WP_166284138.1">
    <property type="nucleotide sequence ID" value="NZ_JAANNP010000042.1"/>
</dbReference>
<dbReference type="InterPro" id="IPR038987">
    <property type="entry name" value="MoeA-like"/>
</dbReference>
<dbReference type="EC" id="2.10.1.1" evidence="7"/>
<dbReference type="SMART" id="SM00852">
    <property type="entry name" value="MoCF_biosynth"/>
    <property type="match status" value="1"/>
</dbReference>
<dbReference type="Pfam" id="PF03454">
    <property type="entry name" value="MoeA_C"/>
    <property type="match status" value="1"/>
</dbReference>
<evidence type="ECO:0000256" key="1">
    <source>
        <dbReference type="ARBA" id="ARBA00002901"/>
    </source>
</evidence>
<keyword evidence="7" id="KW-0808">Transferase</keyword>
<evidence type="ECO:0000256" key="6">
    <source>
        <dbReference type="ARBA" id="ARBA00047317"/>
    </source>
</evidence>
<dbReference type="EMBL" id="JAANNP010000042">
    <property type="protein sequence ID" value="NHC15639.1"/>
    <property type="molecule type" value="Genomic_DNA"/>
</dbReference>
<evidence type="ECO:0000256" key="4">
    <source>
        <dbReference type="ARBA" id="ARBA00022505"/>
    </source>
</evidence>
<dbReference type="InterPro" id="IPR005110">
    <property type="entry name" value="MoeA_linker/N"/>
</dbReference>
<evidence type="ECO:0000259" key="8">
    <source>
        <dbReference type="SMART" id="SM00852"/>
    </source>
</evidence>
<organism evidence="9 10">
    <name type="scientific">Motilibacter deserti</name>
    <dbReference type="NCBI Taxonomy" id="2714956"/>
    <lineage>
        <taxon>Bacteria</taxon>
        <taxon>Bacillati</taxon>
        <taxon>Actinomycetota</taxon>
        <taxon>Actinomycetes</taxon>
        <taxon>Motilibacterales</taxon>
        <taxon>Motilibacteraceae</taxon>
        <taxon>Motilibacter</taxon>
    </lineage>
</organism>
<sequence length="419" mass="43521">MKTVDEHLADILGRIEPLPPLELQLLEADGCILAEDVTSATDLPAWDNSAMDGYAVRREDVLAATEDVPVELPVVGDVPAGSSQAYRVQPGQCVRIMTGAPLPAGADAVVPVEWTDRGVATVAIRKPPTEGQHIRRRGDDVSAGDVVATAGTRLGPTHIMLMAAVGRARVVVRPRPRVVVISTGTELVEPGAPTGPGQISDANGPGLTAAAREAGAIVYRVGIVPDDPTTLLDAIEDQLVRADLVITTGGVSAGAYDVVKEVLGRLGTVAFEQVAMQPGKPQGFGTIGPDGTPIFTLPGNPVSAYVSFEVFVRPAIRRMLGIEPVHRPQLPAACTAALTSREGVRQFLRGRLRMLDGRLAVEPVGGPGSHLVASLARSDALIVVPEDVTQVPAGGTVTVLSFGTLPHGDAEADGTGRDG</sequence>
<dbReference type="InterPro" id="IPR005111">
    <property type="entry name" value="MoeA_C_domain_IV"/>
</dbReference>
<dbReference type="NCBIfam" id="TIGR00177">
    <property type="entry name" value="molyb_syn"/>
    <property type="match status" value="1"/>
</dbReference>
<gene>
    <name evidence="9" type="ORF">G9H71_17805</name>
</gene>
<reference evidence="9 10" key="1">
    <citation type="submission" date="2020-03" db="EMBL/GenBank/DDBJ databases">
        <title>Two novel Motilibacter sp.</title>
        <authorList>
            <person name="Liu S."/>
        </authorList>
    </citation>
    <scope>NUCLEOTIDE SEQUENCE [LARGE SCALE GENOMIC DNA]</scope>
    <source>
        <strain evidence="9 10">E257</strain>
    </source>
</reference>
<dbReference type="InterPro" id="IPR036425">
    <property type="entry name" value="MoaB/Mog-like_dom_sf"/>
</dbReference>
<dbReference type="SUPFAM" id="SSF63867">
    <property type="entry name" value="MoeA C-terminal domain-like"/>
    <property type="match status" value="1"/>
</dbReference>
<evidence type="ECO:0000256" key="2">
    <source>
        <dbReference type="ARBA" id="ARBA00005046"/>
    </source>
</evidence>
<comment type="cofactor">
    <cofactor evidence="7">
        <name>Mg(2+)</name>
        <dbReference type="ChEBI" id="CHEBI:18420"/>
    </cofactor>
</comment>
<dbReference type="InterPro" id="IPR036135">
    <property type="entry name" value="MoeA_linker/N_sf"/>
</dbReference>
<evidence type="ECO:0000256" key="3">
    <source>
        <dbReference type="ARBA" id="ARBA00010763"/>
    </source>
</evidence>
<dbReference type="PANTHER" id="PTHR10192">
    <property type="entry name" value="MOLYBDOPTERIN BIOSYNTHESIS PROTEIN"/>
    <property type="match status" value="1"/>
</dbReference>
<dbReference type="InterPro" id="IPR001453">
    <property type="entry name" value="MoaB/Mog_dom"/>
</dbReference>
<name>A0ABX0H0T3_9ACTN</name>